<dbReference type="RefSeq" id="WP_265765069.1">
    <property type="nucleotide sequence ID" value="NZ_JAGGJA010000003.1"/>
</dbReference>
<proteinExistence type="predicted"/>
<reference evidence="1 2" key="1">
    <citation type="submission" date="2021-03" db="EMBL/GenBank/DDBJ databases">
        <title>Aliifodinibius sp. nov., a new bacterium isolated from saline soil.</title>
        <authorList>
            <person name="Galisteo C."/>
            <person name="De La Haba R."/>
            <person name="Sanchez-Porro C."/>
            <person name="Ventosa A."/>
        </authorList>
    </citation>
    <scope>NUCLEOTIDE SEQUENCE [LARGE SCALE GENOMIC DNA]</scope>
    <source>
        <strain evidence="1 2">1BSP15-2V2</strain>
    </source>
</reference>
<dbReference type="Proteomes" id="UP001207918">
    <property type="component" value="Unassembled WGS sequence"/>
</dbReference>
<accession>A0ABT3PKC4</accession>
<protein>
    <submittedName>
        <fullName evidence="1">Uncharacterized protein</fullName>
    </submittedName>
</protein>
<evidence type="ECO:0000313" key="2">
    <source>
        <dbReference type="Proteomes" id="UP001207918"/>
    </source>
</evidence>
<comment type="caution">
    <text evidence="1">The sequence shown here is derived from an EMBL/GenBank/DDBJ whole genome shotgun (WGS) entry which is preliminary data.</text>
</comment>
<evidence type="ECO:0000313" key="1">
    <source>
        <dbReference type="EMBL" id="MCW9706364.1"/>
    </source>
</evidence>
<gene>
    <name evidence="1" type="ORF">J6I44_05840</name>
</gene>
<organism evidence="1 2">
    <name type="scientific">Fodinibius salsisoli</name>
    <dbReference type="NCBI Taxonomy" id="2820877"/>
    <lineage>
        <taxon>Bacteria</taxon>
        <taxon>Pseudomonadati</taxon>
        <taxon>Balneolota</taxon>
        <taxon>Balneolia</taxon>
        <taxon>Balneolales</taxon>
        <taxon>Balneolaceae</taxon>
        <taxon>Fodinibius</taxon>
    </lineage>
</organism>
<sequence>MSVPKQGIKKLLFIFLLTLYGTPAIAEVRLPKLVSDGWSYKEISKSIFGLALAAGSMTYEYEDIIFSGPLLRSVEVKNQKVYLYFLEEN</sequence>
<dbReference type="EMBL" id="JAGGJA010000003">
    <property type="protein sequence ID" value="MCW9706364.1"/>
    <property type="molecule type" value="Genomic_DNA"/>
</dbReference>
<name>A0ABT3PKC4_9BACT</name>
<keyword evidence="2" id="KW-1185">Reference proteome</keyword>